<dbReference type="KEGG" id="llu:AKJ09_11096"/>
<protein>
    <recommendedName>
        <fullName evidence="1">Tail specific protease C-terminal domain-containing protein</fullName>
    </recommendedName>
</protein>
<feature type="domain" description="Tail specific protease C-terminal" evidence="1">
    <location>
        <begin position="2"/>
        <end position="106"/>
    </location>
</feature>
<dbReference type="EMBL" id="CP012333">
    <property type="protein sequence ID" value="AKV04433.1"/>
    <property type="molecule type" value="Genomic_DNA"/>
</dbReference>
<organism evidence="2 3">
    <name type="scientific">Labilithrix luteola</name>
    <dbReference type="NCBI Taxonomy" id="1391654"/>
    <lineage>
        <taxon>Bacteria</taxon>
        <taxon>Pseudomonadati</taxon>
        <taxon>Myxococcota</taxon>
        <taxon>Polyangia</taxon>
        <taxon>Polyangiales</taxon>
        <taxon>Labilitrichaceae</taxon>
        <taxon>Labilithrix</taxon>
    </lineage>
</organism>
<gene>
    <name evidence="2" type="ORF">AKJ09_11096</name>
</gene>
<dbReference type="AlphaFoldDB" id="A0A0K1QFD3"/>
<reference evidence="2 3" key="1">
    <citation type="submission" date="2015-08" db="EMBL/GenBank/DDBJ databases">
        <authorList>
            <person name="Babu N.S."/>
            <person name="Beckwith C.J."/>
            <person name="Beseler K.G."/>
            <person name="Brison A."/>
            <person name="Carone J.V."/>
            <person name="Caskin T.P."/>
            <person name="Diamond M."/>
            <person name="Durham M.E."/>
            <person name="Foxe J.M."/>
            <person name="Go M."/>
            <person name="Henderson B.A."/>
            <person name="Jones I.B."/>
            <person name="McGettigan J.A."/>
            <person name="Micheletti S.J."/>
            <person name="Nasrallah M.E."/>
            <person name="Ortiz D."/>
            <person name="Piller C.R."/>
            <person name="Privatt S.R."/>
            <person name="Schneider S.L."/>
            <person name="Sharp S."/>
            <person name="Smith T.C."/>
            <person name="Stanton J.D."/>
            <person name="Ullery H.E."/>
            <person name="Wilson R.J."/>
            <person name="Serrano M.G."/>
            <person name="Buck G."/>
            <person name="Lee V."/>
            <person name="Wang Y."/>
            <person name="Carvalho R."/>
            <person name="Voegtly L."/>
            <person name="Shi R."/>
            <person name="Duckworth R."/>
            <person name="Johnson A."/>
            <person name="Loviza R."/>
            <person name="Walstead R."/>
            <person name="Shah Z."/>
            <person name="Kiflezghi M."/>
            <person name="Wade K."/>
            <person name="Ball S.L."/>
            <person name="Bradley K.W."/>
            <person name="Asai D.J."/>
            <person name="Bowman C.A."/>
            <person name="Russell D.A."/>
            <person name="Pope W.H."/>
            <person name="Jacobs-Sera D."/>
            <person name="Hendrix R.W."/>
            <person name="Hatfull G.F."/>
        </authorList>
    </citation>
    <scope>NUCLEOTIDE SEQUENCE [LARGE SCALE GENOMIC DNA]</scope>
    <source>
        <strain evidence="2 3">DSM 27648</strain>
    </source>
</reference>
<dbReference type="Pfam" id="PF11818">
    <property type="entry name" value="DUF3340"/>
    <property type="match status" value="1"/>
</dbReference>
<evidence type="ECO:0000313" key="3">
    <source>
        <dbReference type="Proteomes" id="UP000064967"/>
    </source>
</evidence>
<name>A0A0K1QFD3_9BACT</name>
<evidence type="ECO:0000313" key="2">
    <source>
        <dbReference type="EMBL" id="AKV04433.1"/>
    </source>
</evidence>
<dbReference type="Proteomes" id="UP000064967">
    <property type="component" value="Chromosome"/>
</dbReference>
<evidence type="ECO:0000259" key="1">
    <source>
        <dbReference type="Pfam" id="PF11818"/>
    </source>
</evidence>
<dbReference type="STRING" id="1391654.AKJ09_11096"/>
<dbReference type="RefSeq" id="WP_146655048.1">
    <property type="nucleotide sequence ID" value="NZ_CP012333.1"/>
</dbReference>
<dbReference type="InterPro" id="IPR020992">
    <property type="entry name" value="Tail_Prtase_C"/>
</dbReference>
<accession>A0A0K1QFD3</accession>
<sequence>MSAKRTSANPDLMTVSRLAKLVEARKDKTLKPLERTAWQAEHKQAKADLEALDPKKQEKKPLMEVIALNPQTSSDPRMQRQLDKWKDTLASDLWVDETTHILADMKKTP</sequence>
<keyword evidence="3" id="KW-1185">Reference proteome</keyword>
<proteinExistence type="predicted"/>